<evidence type="ECO:0000259" key="2">
    <source>
        <dbReference type="Pfam" id="PF11716"/>
    </source>
</evidence>
<dbReference type="GO" id="GO:0005886">
    <property type="term" value="C:plasma membrane"/>
    <property type="evidence" value="ECO:0007669"/>
    <property type="project" value="TreeGrafter"/>
</dbReference>
<evidence type="ECO:0000313" key="3">
    <source>
        <dbReference type="EMBL" id="SFB25806.1"/>
    </source>
</evidence>
<dbReference type="STRING" id="988821.SAMN05421867_111135"/>
<dbReference type="Pfam" id="PF07398">
    <property type="entry name" value="MDMPI_C"/>
    <property type="match status" value="1"/>
</dbReference>
<gene>
    <name evidence="3" type="ORF">SAMN05421867_111135</name>
</gene>
<dbReference type="Gene3D" id="1.20.120.450">
    <property type="entry name" value="dinb family like domain"/>
    <property type="match status" value="1"/>
</dbReference>
<sequence>MPALWTSWAWHAHPVNPDALLPPLDGATHLNALRQDVARLRALARELDPSAPVPGCPGWTVEDVVRHVADVYLRQSTAIAVGHRVPPGDAAGAPLPDEAALAHLDRGTGAILAAVDRPSLTPCWTWPTPDGRLSFWQRRMAQETLIHRVDLEQAAGEPSLVDPALALDGIDEVLTVFLPLSLPADGPSSGIGPDLRSSVVVEAGGRAWGVEVTGAQAEVRSTDPTAAATVRGAPDAVLLWLWGRGDRDALTVDGDGAHVAALRRALAAATQ</sequence>
<proteinExistence type="predicted"/>
<dbReference type="PANTHER" id="PTHR40758">
    <property type="entry name" value="CONSERVED PROTEIN"/>
    <property type="match status" value="1"/>
</dbReference>
<feature type="domain" description="Mycothiol-dependent maleylpyruvate isomerase metal-binding" evidence="2">
    <location>
        <begin position="32"/>
        <end position="152"/>
    </location>
</feature>
<organism evidence="3 4">
    <name type="scientific">Cellulomonas marina</name>
    <dbReference type="NCBI Taxonomy" id="988821"/>
    <lineage>
        <taxon>Bacteria</taxon>
        <taxon>Bacillati</taxon>
        <taxon>Actinomycetota</taxon>
        <taxon>Actinomycetes</taxon>
        <taxon>Micrococcales</taxon>
        <taxon>Cellulomonadaceae</taxon>
        <taxon>Cellulomonas</taxon>
    </lineage>
</organism>
<keyword evidence="4" id="KW-1185">Reference proteome</keyword>
<dbReference type="Pfam" id="PF11716">
    <property type="entry name" value="MDMPI_N"/>
    <property type="match status" value="1"/>
</dbReference>
<reference evidence="3 4" key="1">
    <citation type="submission" date="2016-10" db="EMBL/GenBank/DDBJ databases">
        <authorList>
            <person name="de Groot N.N."/>
        </authorList>
    </citation>
    <scope>NUCLEOTIDE SEQUENCE [LARGE SCALE GENOMIC DNA]</scope>
    <source>
        <strain evidence="3 4">CGMCC 4.6945</strain>
    </source>
</reference>
<dbReference type="InterPro" id="IPR010872">
    <property type="entry name" value="MDMPI_C-term_domain"/>
</dbReference>
<dbReference type="InterPro" id="IPR034660">
    <property type="entry name" value="DinB/YfiT-like"/>
</dbReference>
<dbReference type="NCBIfam" id="TIGR03083">
    <property type="entry name" value="maleylpyruvate isomerase family mycothiol-dependent enzyme"/>
    <property type="match status" value="1"/>
</dbReference>
<evidence type="ECO:0000313" key="4">
    <source>
        <dbReference type="Proteomes" id="UP000199012"/>
    </source>
</evidence>
<dbReference type="Proteomes" id="UP000199012">
    <property type="component" value="Unassembled WGS sequence"/>
</dbReference>
<feature type="domain" description="MDMPI C-terminal" evidence="1">
    <location>
        <begin position="165"/>
        <end position="258"/>
    </location>
</feature>
<dbReference type="OrthoDB" id="3671213at2"/>
<name>A0A1I0ZL29_9CELL</name>
<dbReference type="EMBL" id="FOKA01000011">
    <property type="protein sequence ID" value="SFB25806.1"/>
    <property type="molecule type" value="Genomic_DNA"/>
</dbReference>
<evidence type="ECO:0000259" key="1">
    <source>
        <dbReference type="Pfam" id="PF07398"/>
    </source>
</evidence>
<dbReference type="SUPFAM" id="SSF109854">
    <property type="entry name" value="DinB/YfiT-like putative metalloenzymes"/>
    <property type="match status" value="1"/>
</dbReference>
<dbReference type="GO" id="GO:0046872">
    <property type="term" value="F:metal ion binding"/>
    <property type="evidence" value="ECO:0007669"/>
    <property type="project" value="InterPro"/>
</dbReference>
<dbReference type="PANTHER" id="PTHR40758:SF1">
    <property type="entry name" value="CONSERVED PROTEIN"/>
    <property type="match status" value="1"/>
</dbReference>
<dbReference type="InterPro" id="IPR017517">
    <property type="entry name" value="Maleyloyr_isom"/>
</dbReference>
<dbReference type="InterPro" id="IPR024344">
    <property type="entry name" value="MDMPI_metal-binding"/>
</dbReference>
<protein>
    <submittedName>
        <fullName evidence="3">TIGR03083 family protein</fullName>
    </submittedName>
</protein>
<accession>A0A1I0ZL29</accession>
<dbReference type="AlphaFoldDB" id="A0A1I0ZL29"/>